<dbReference type="Pfam" id="PF03466">
    <property type="entry name" value="LysR_substrate"/>
    <property type="match status" value="1"/>
</dbReference>
<dbReference type="InterPro" id="IPR005119">
    <property type="entry name" value="LysR_subst-bd"/>
</dbReference>
<comment type="caution">
    <text evidence="4">The sequence shown here is derived from an EMBL/GenBank/DDBJ whole genome shotgun (WGS) entry which is preliminary data.</text>
</comment>
<dbReference type="PANTHER" id="PTHR30537:SF5">
    <property type="entry name" value="HTH-TYPE TRANSCRIPTIONAL ACTIVATOR TTDR-RELATED"/>
    <property type="match status" value="1"/>
</dbReference>
<dbReference type="GO" id="GO:0003700">
    <property type="term" value="F:DNA-binding transcription factor activity"/>
    <property type="evidence" value="ECO:0007669"/>
    <property type="project" value="TreeGrafter"/>
</dbReference>
<organism evidence="4 5">
    <name type="scientific">Pseudotabrizicola alkalilacus</name>
    <dbReference type="NCBI Taxonomy" id="2305252"/>
    <lineage>
        <taxon>Bacteria</taxon>
        <taxon>Pseudomonadati</taxon>
        <taxon>Pseudomonadota</taxon>
        <taxon>Alphaproteobacteria</taxon>
        <taxon>Rhodobacterales</taxon>
        <taxon>Paracoccaceae</taxon>
        <taxon>Pseudotabrizicola</taxon>
    </lineage>
</organism>
<dbReference type="EMBL" id="QWEY01000008">
    <property type="protein sequence ID" value="RGP36558.1"/>
    <property type="molecule type" value="Genomic_DNA"/>
</dbReference>
<dbReference type="GO" id="GO:0043565">
    <property type="term" value="F:sequence-specific DNA binding"/>
    <property type="evidence" value="ECO:0007669"/>
    <property type="project" value="TreeGrafter"/>
</dbReference>
<dbReference type="InterPro" id="IPR058163">
    <property type="entry name" value="LysR-type_TF_proteobact-type"/>
</dbReference>
<protein>
    <recommendedName>
        <fullName evidence="3">LysR substrate-binding domain-containing protein</fullName>
    </recommendedName>
</protein>
<gene>
    <name evidence="4" type="ORF">D1012_14185</name>
</gene>
<evidence type="ECO:0000259" key="3">
    <source>
        <dbReference type="Pfam" id="PF03466"/>
    </source>
</evidence>
<feature type="domain" description="LysR substrate-binding" evidence="3">
    <location>
        <begin position="31"/>
        <end position="125"/>
    </location>
</feature>
<evidence type="ECO:0000256" key="1">
    <source>
        <dbReference type="ARBA" id="ARBA00009437"/>
    </source>
</evidence>
<dbReference type="GO" id="GO:0006351">
    <property type="term" value="P:DNA-templated transcription"/>
    <property type="evidence" value="ECO:0007669"/>
    <property type="project" value="TreeGrafter"/>
</dbReference>
<dbReference type="SUPFAM" id="SSF53850">
    <property type="entry name" value="Periplasmic binding protein-like II"/>
    <property type="match status" value="1"/>
</dbReference>
<feature type="region of interest" description="Disordered" evidence="2">
    <location>
        <begin position="1"/>
        <end position="22"/>
    </location>
</feature>
<dbReference type="Gene3D" id="3.40.190.290">
    <property type="match status" value="1"/>
</dbReference>
<evidence type="ECO:0000313" key="5">
    <source>
        <dbReference type="Proteomes" id="UP000284547"/>
    </source>
</evidence>
<evidence type="ECO:0000313" key="4">
    <source>
        <dbReference type="EMBL" id="RGP36558.1"/>
    </source>
</evidence>
<sequence length="133" mass="14456">MPSNAAITARAEVRNSGETPPTATRVTYSGGGDWQFRQGRRWVSVRPRGQLRTDSGETIVQWAVAGLGISYLPAFLVQDQLKAGSLVELLADYLSPDYGIYTLRPPGPRTSAKVALVLEALAERMKQAAYFAS</sequence>
<proteinExistence type="inferred from homology"/>
<evidence type="ECO:0000256" key="2">
    <source>
        <dbReference type="SAM" id="MobiDB-lite"/>
    </source>
</evidence>
<accession>A0A411Z0J6</accession>
<dbReference type="Proteomes" id="UP000284547">
    <property type="component" value="Unassembled WGS sequence"/>
</dbReference>
<dbReference type="PANTHER" id="PTHR30537">
    <property type="entry name" value="HTH-TYPE TRANSCRIPTIONAL REGULATOR"/>
    <property type="match status" value="1"/>
</dbReference>
<comment type="similarity">
    <text evidence="1">Belongs to the LysR transcriptional regulatory family.</text>
</comment>
<name>A0A411Z0J6_9RHOB</name>
<reference evidence="4 5" key="1">
    <citation type="submission" date="2018-08" db="EMBL/GenBank/DDBJ databases">
        <title>Flavobacterium tibetense sp. nov., isolated from a wetland YonghuCo on Tibetan Plateau.</title>
        <authorList>
            <person name="Phurbu D."/>
            <person name="Lu H."/>
            <person name="Xing P."/>
        </authorList>
    </citation>
    <scope>NUCLEOTIDE SEQUENCE [LARGE SCALE GENOMIC DNA]</scope>
    <source>
        <strain evidence="4 5">DJC</strain>
    </source>
</reference>
<keyword evidence="5" id="KW-1185">Reference proteome</keyword>
<dbReference type="AlphaFoldDB" id="A0A411Z0J6"/>